<dbReference type="AlphaFoldDB" id="A0A0J6FNV9"/>
<dbReference type="Proteomes" id="UP000054567">
    <property type="component" value="Unassembled WGS sequence"/>
</dbReference>
<reference evidence="3" key="2">
    <citation type="journal article" date="2009" name="Genome Res.">
        <title>Comparative genomic analyses of the human fungal pathogens Coccidioides and their relatives.</title>
        <authorList>
            <person name="Sharpton T.J."/>
            <person name="Stajich J.E."/>
            <person name="Rounsley S.D."/>
            <person name="Gardner M.J."/>
            <person name="Wortman J.R."/>
            <person name="Jordar V.S."/>
            <person name="Maiti R."/>
            <person name="Kodira C.D."/>
            <person name="Neafsey D.E."/>
            <person name="Zeng Q."/>
            <person name="Hung C.-Y."/>
            <person name="McMahan C."/>
            <person name="Muszewska A."/>
            <person name="Grynberg M."/>
            <person name="Mandel M.A."/>
            <person name="Kellner E.M."/>
            <person name="Barker B.M."/>
            <person name="Galgiani J.N."/>
            <person name="Orbach M.J."/>
            <person name="Kirkland T.N."/>
            <person name="Cole G.T."/>
            <person name="Henn M.R."/>
            <person name="Birren B.W."/>
            <person name="Taylor J.W."/>
        </authorList>
    </citation>
    <scope>NUCLEOTIDE SEQUENCE [LARGE SCALE GENOMIC DNA]</scope>
    <source>
        <strain evidence="3">RMSCC 3488</strain>
    </source>
</reference>
<feature type="compositionally biased region" description="Polar residues" evidence="1">
    <location>
        <begin position="15"/>
        <end position="37"/>
    </location>
</feature>
<name>A0A0J6FNV9_COCPO</name>
<evidence type="ECO:0000313" key="2">
    <source>
        <dbReference type="EMBL" id="KMM71110.1"/>
    </source>
</evidence>
<dbReference type="VEuPathDB" id="FungiDB:CPAG_07417"/>
<sequence>MINKRQLTLVGYGMASSTENNRSEQFSEESIPSSTTDSIEDGNSTEILSSSEEAAISYLISPSAEMLAAIILNITAKDQLTATLYQDLGSQYRINYSQSFKA</sequence>
<dbReference type="EMBL" id="DS268112">
    <property type="protein sequence ID" value="KMM71110.1"/>
    <property type="molecule type" value="Genomic_DNA"/>
</dbReference>
<organism evidence="2 3">
    <name type="scientific">Coccidioides posadasii RMSCC 3488</name>
    <dbReference type="NCBI Taxonomy" id="454284"/>
    <lineage>
        <taxon>Eukaryota</taxon>
        <taxon>Fungi</taxon>
        <taxon>Dikarya</taxon>
        <taxon>Ascomycota</taxon>
        <taxon>Pezizomycotina</taxon>
        <taxon>Eurotiomycetes</taxon>
        <taxon>Eurotiomycetidae</taxon>
        <taxon>Onygenales</taxon>
        <taxon>Onygenaceae</taxon>
        <taxon>Coccidioides</taxon>
    </lineage>
</organism>
<reference evidence="3" key="3">
    <citation type="journal article" date="2010" name="Genome Res.">
        <title>Population genomic sequencing of Coccidioides fungi reveals recent hybridization and transposon control.</title>
        <authorList>
            <person name="Neafsey D.E."/>
            <person name="Barker B.M."/>
            <person name="Sharpton T.J."/>
            <person name="Stajich J.E."/>
            <person name="Park D.J."/>
            <person name="Whiston E."/>
            <person name="Hung C.-Y."/>
            <person name="McMahan C."/>
            <person name="White J."/>
            <person name="Sykes S."/>
            <person name="Heiman D."/>
            <person name="Young S."/>
            <person name="Zeng Q."/>
            <person name="Abouelleil A."/>
            <person name="Aftuck L."/>
            <person name="Bessette D."/>
            <person name="Brown A."/>
            <person name="FitzGerald M."/>
            <person name="Lui A."/>
            <person name="Macdonald J.P."/>
            <person name="Priest M."/>
            <person name="Orbach M.J."/>
            <person name="Galgiani J.N."/>
            <person name="Kirkland T.N."/>
            <person name="Cole G.T."/>
            <person name="Birren B.W."/>
            <person name="Henn M.R."/>
            <person name="Taylor J.W."/>
            <person name="Rounsley S.D."/>
        </authorList>
    </citation>
    <scope>NUCLEOTIDE SEQUENCE [LARGE SCALE GENOMIC DNA]</scope>
    <source>
        <strain evidence="3">RMSCC 3488</strain>
    </source>
</reference>
<feature type="region of interest" description="Disordered" evidence="1">
    <location>
        <begin position="13"/>
        <end position="43"/>
    </location>
</feature>
<evidence type="ECO:0000256" key="1">
    <source>
        <dbReference type="SAM" id="MobiDB-lite"/>
    </source>
</evidence>
<protein>
    <submittedName>
        <fullName evidence="2">Uncharacterized protein</fullName>
    </submittedName>
</protein>
<proteinExistence type="predicted"/>
<reference evidence="2 3" key="1">
    <citation type="submission" date="2007-06" db="EMBL/GenBank/DDBJ databases">
        <title>The Genome Sequence of Coccidioides posadasii RMSCC_3488.</title>
        <authorList>
            <consortium name="Coccidioides Genome Resources Consortium"/>
            <consortium name="The Broad Institute Genome Sequencing Platform"/>
            <person name="Henn M.R."/>
            <person name="Sykes S."/>
            <person name="Young S."/>
            <person name="Jaffe D."/>
            <person name="Berlin A."/>
            <person name="Alvarez P."/>
            <person name="Butler J."/>
            <person name="Gnerre S."/>
            <person name="Grabherr M."/>
            <person name="Mauceli E."/>
            <person name="Brockman W."/>
            <person name="Kodira C."/>
            <person name="Alvarado L."/>
            <person name="Zeng Q."/>
            <person name="Crawford M."/>
            <person name="Antoine C."/>
            <person name="Devon K."/>
            <person name="Galgiani J."/>
            <person name="Orsborn K."/>
            <person name="Lewis M.L."/>
            <person name="Nusbaum C."/>
            <person name="Galagan J."/>
            <person name="Birren B."/>
        </authorList>
    </citation>
    <scope>NUCLEOTIDE SEQUENCE [LARGE SCALE GENOMIC DNA]</scope>
    <source>
        <strain evidence="2 3">RMSCC 3488</strain>
    </source>
</reference>
<evidence type="ECO:0000313" key="3">
    <source>
        <dbReference type="Proteomes" id="UP000054567"/>
    </source>
</evidence>
<gene>
    <name evidence="2" type="ORF">CPAG_07417</name>
</gene>
<accession>A0A0J6FNV9</accession>